<keyword evidence="1" id="KW-0732">Signal</keyword>
<organism evidence="2 3">
    <name type="scientific">Glaciecola petra</name>
    <dbReference type="NCBI Taxonomy" id="3075602"/>
    <lineage>
        <taxon>Bacteria</taxon>
        <taxon>Pseudomonadati</taxon>
        <taxon>Pseudomonadota</taxon>
        <taxon>Gammaproteobacteria</taxon>
        <taxon>Alteromonadales</taxon>
        <taxon>Alteromonadaceae</taxon>
        <taxon>Glaciecola</taxon>
    </lineage>
</organism>
<evidence type="ECO:0000313" key="2">
    <source>
        <dbReference type="EMBL" id="MDT0593728.1"/>
    </source>
</evidence>
<dbReference type="EMBL" id="JAVRHX010000001">
    <property type="protein sequence ID" value="MDT0593728.1"/>
    <property type="molecule type" value="Genomic_DNA"/>
</dbReference>
<reference evidence="2 3" key="1">
    <citation type="submission" date="2023-09" db="EMBL/GenBank/DDBJ databases">
        <authorList>
            <person name="Rey-Velasco X."/>
        </authorList>
    </citation>
    <scope>NUCLEOTIDE SEQUENCE [LARGE SCALE GENOMIC DNA]</scope>
    <source>
        <strain evidence="2 3">P117</strain>
    </source>
</reference>
<evidence type="ECO:0000313" key="3">
    <source>
        <dbReference type="Proteomes" id="UP001253545"/>
    </source>
</evidence>
<keyword evidence="3" id="KW-1185">Reference proteome</keyword>
<protein>
    <submittedName>
        <fullName evidence="2">Uncharacterized protein</fullName>
    </submittedName>
</protein>
<proteinExistence type="predicted"/>
<dbReference type="Proteomes" id="UP001253545">
    <property type="component" value="Unassembled WGS sequence"/>
</dbReference>
<evidence type="ECO:0000256" key="1">
    <source>
        <dbReference type="SAM" id="SignalP"/>
    </source>
</evidence>
<feature type="chain" id="PRO_5047297720" evidence="1">
    <location>
        <begin position="26"/>
        <end position="250"/>
    </location>
</feature>
<gene>
    <name evidence="2" type="ORF">RM552_02575</name>
</gene>
<feature type="signal peptide" evidence="1">
    <location>
        <begin position="1"/>
        <end position="25"/>
    </location>
</feature>
<sequence length="250" mass="28617">MKLKSSILVVFLGATLSVITTNSFAKSESEPKKYQQSPELLKQTIAKAIRDFELTPREDWSYIVSRYESEEGDITRSIEQYDPLLEGTQKWSLLSKNGQMPSQTEQQAFKDSKREKLEKKGEQTFHIKLSEIIHVDSLVLLDESESLLRANFRVNLSQLGDTATEKLSGTLLFNKQQAFIENIQIVNKEAFSPMFTAKITDFSLNLSFLKIDKAILPHQHALSMNGTFAFFTDIDEESLDTYSNYQIRKQ</sequence>
<comment type="caution">
    <text evidence="2">The sequence shown here is derived from an EMBL/GenBank/DDBJ whole genome shotgun (WGS) entry which is preliminary data.</text>
</comment>
<accession>A0ABU2ZM83</accession>
<dbReference type="RefSeq" id="WP_311367231.1">
    <property type="nucleotide sequence ID" value="NZ_JAVRHX010000001.1"/>
</dbReference>
<name>A0ABU2ZM83_9ALTE</name>